<dbReference type="InterPro" id="IPR042099">
    <property type="entry name" value="ANL_N_sf"/>
</dbReference>
<dbReference type="GO" id="GO:0016020">
    <property type="term" value="C:membrane"/>
    <property type="evidence" value="ECO:0007669"/>
    <property type="project" value="TreeGrafter"/>
</dbReference>
<accession>A0A2N6K9M6</accession>
<name>A0A2N6K9M6_FISMU</name>
<evidence type="ECO:0000256" key="2">
    <source>
        <dbReference type="ARBA" id="ARBA00022840"/>
    </source>
</evidence>
<dbReference type="Pfam" id="PF00501">
    <property type="entry name" value="AMP-binding"/>
    <property type="match status" value="1"/>
</dbReference>
<sequence length="765" mass="85305">MLCTNQIYKAPPNSGEVVLGRTLPSLLDEACDRTPNSRAFNQVTQTGWQALSNHEFRTAATELALGLLDLQLEAGNRIALLMHSDVNFCIADMGSLLAGLVNVPIDLTQTIEHIIFILQHTEAKALIISDLDLLSQIIPYLQNATHLKTVIVADVPIEWHQRRQQLTCQQSGEYEKILNDQNKIIPDNLCLSLPTSHSPAAAAQSVIDIPQCIQVFSLEEIRSQGRKKNSEFSFQELNTKLIANNLATIIYIPGTTGEPQGVMLTHENLSANALAMFTGIPDLGLGTEEIVLSFLPLTHVFARVLVYGHISYGHSIYFSNSNRVLKHLKEVKPTIFATVPLLLEKIYHKLLEAGEKNQEQSKKEKHLRVKLPRPNITLSSLKFSTNWVRKTSLATWREATVRLSTTGRTLKTHLLSPHNAISARQFYLLLSQSVMNWAIKIAQKYELGKIPQRRYALMLKLADRFVFSQWRAVFGDNIKYLISGGAALKAEIANLFAAAGIKILQGYGLTETSSAVTCNRGQFNRAGTVGVAIAGVEITIAEDGEILTRSPYITQGYYKNPQATQQLIDTEGWLHTGDLGEFTSDGFLKITGLKKSRFKLSTGKYVTPQPIESRLEKSPLVTKAVTVGADRKFCAMLIFPNLDNLQQQALSIGIDLPIEELLKHPCIVALYQALVDEANCHLPHWSTVKKFRLIYAKFTVENGVITLNQEVNRGKILEVFTEEINAIYEDKRMQKHENVTIEQIDNLCPVNQRFSCPAFAQSLSS</sequence>
<dbReference type="GO" id="GO:0005524">
    <property type="term" value="F:ATP binding"/>
    <property type="evidence" value="ECO:0007669"/>
    <property type="project" value="UniProtKB-KW"/>
</dbReference>
<evidence type="ECO:0000313" key="4">
    <source>
        <dbReference type="EMBL" id="PLZ94621.1"/>
    </source>
</evidence>
<dbReference type="InterPro" id="IPR000873">
    <property type="entry name" value="AMP-dep_synth/lig_dom"/>
</dbReference>
<dbReference type="Pfam" id="PF23562">
    <property type="entry name" value="AMP-binding_C_3"/>
    <property type="match status" value="1"/>
</dbReference>
<protein>
    <submittedName>
        <fullName evidence="4">Long-chain fatty acid--CoA ligase</fullName>
    </submittedName>
</protein>
<comment type="caution">
    <text evidence="4">The sequence shown here is derived from an EMBL/GenBank/DDBJ whole genome shotgun (WGS) entry which is preliminary data.</text>
</comment>
<dbReference type="Gene3D" id="3.40.50.12780">
    <property type="entry name" value="N-terminal domain of ligase-like"/>
    <property type="match status" value="2"/>
</dbReference>
<proteinExistence type="predicted"/>
<keyword evidence="2" id="KW-0067">ATP-binding</keyword>
<dbReference type="AlphaFoldDB" id="A0A2N6K9M6"/>
<evidence type="ECO:0000256" key="1">
    <source>
        <dbReference type="ARBA" id="ARBA00022741"/>
    </source>
</evidence>
<evidence type="ECO:0000313" key="5">
    <source>
        <dbReference type="Proteomes" id="UP000235036"/>
    </source>
</evidence>
<dbReference type="RefSeq" id="WP_016868807.1">
    <property type="nucleotide sequence ID" value="NZ_CAWNVR010000461.1"/>
</dbReference>
<feature type="domain" description="AMP-dependent synthetase/ligase" evidence="3">
    <location>
        <begin position="28"/>
        <end position="558"/>
    </location>
</feature>
<keyword evidence="4" id="KW-0436">Ligase</keyword>
<dbReference type="SUPFAM" id="SSF56801">
    <property type="entry name" value="Acetyl-CoA synthetase-like"/>
    <property type="match status" value="1"/>
</dbReference>
<dbReference type="GO" id="GO:0004467">
    <property type="term" value="F:long-chain fatty acid-CoA ligase activity"/>
    <property type="evidence" value="ECO:0007669"/>
    <property type="project" value="TreeGrafter"/>
</dbReference>
<keyword evidence="1" id="KW-0547">Nucleotide-binding</keyword>
<dbReference type="PANTHER" id="PTHR43272:SF33">
    <property type="entry name" value="AMP-BINDING DOMAIN-CONTAINING PROTEIN-RELATED"/>
    <property type="match status" value="1"/>
</dbReference>
<dbReference type="PANTHER" id="PTHR43272">
    <property type="entry name" value="LONG-CHAIN-FATTY-ACID--COA LIGASE"/>
    <property type="match status" value="1"/>
</dbReference>
<keyword evidence="5" id="KW-1185">Reference proteome</keyword>
<gene>
    <name evidence="4" type="ORF">CEN44_00240</name>
</gene>
<reference evidence="4 5" key="1">
    <citation type="submission" date="2017-08" db="EMBL/GenBank/DDBJ databases">
        <title>Genomes of Fischerella (Mastigocladus) sp. strains.</title>
        <authorList>
            <person name="Miller S.R."/>
        </authorList>
    </citation>
    <scope>NUCLEOTIDE SEQUENCE [LARGE SCALE GENOMIC DNA]</scope>
    <source>
        <strain evidence="4 5">CCMEE 5323</strain>
    </source>
</reference>
<dbReference type="EMBL" id="NRQW01000004">
    <property type="protein sequence ID" value="PLZ94621.1"/>
    <property type="molecule type" value="Genomic_DNA"/>
</dbReference>
<dbReference type="Proteomes" id="UP000235036">
    <property type="component" value="Unassembled WGS sequence"/>
</dbReference>
<evidence type="ECO:0000259" key="3">
    <source>
        <dbReference type="Pfam" id="PF00501"/>
    </source>
</evidence>
<organism evidence="4 5">
    <name type="scientific">Fischerella muscicola CCMEE 5323</name>
    <dbReference type="NCBI Taxonomy" id="2019572"/>
    <lineage>
        <taxon>Bacteria</taxon>
        <taxon>Bacillati</taxon>
        <taxon>Cyanobacteriota</taxon>
        <taxon>Cyanophyceae</taxon>
        <taxon>Nostocales</taxon>
        <taxon>Hapalosiphonaceae</taxon>
        <taxon>Fischerella</taxon>
    </lineage>
</organism>